<feature type="domain" description="HTH lysR-type" evidence="5">
    <location>
        <begin position="1"/>
        <end position="58"/>
    </location>
</feature>
<dbReference type="GO" id="GO:0003677">
    <property type="term" value="F:DNA binding"/>
    <property type="evidence" value="ECO:0007669"/>
    <property type="project" value="UniProtKB-KW"/>
</dbReference>
<dbReference type="SUPFAM" id="SSF53850">
    <property type="entry name" value="Periplasmic binding protein-like II"/>
    <property type="match status" value="1"/>
</dbReference>
<evidence type="ECO:0000259" key="5">
    <source>
        <dbReference type="PROSITE" id="PS50931"/>
    </source>
</evidence>
<accession>A0AAN1JCZ7</accession>
<dbReference type="Proteomes" id="UP000236649">
    <property type="component" value="Chromosome 2"/>
</dbReference>
<dbReference type="PANTHER" id="PTHR30419">
    <property type="entry name" value="HTH-TYPE TRANSCRIPTIONAL REGULATOR YBHD"/>
    <property type="match status" value="1"/>
</dbReference>
<dbReference type="Gene3D" id="1.10.10.10">
    <property type="entry name" value="Winged helix-like DNA-binding domain superfamily/Winged helix DNA-binding domain"/>
    <property type="match status" value="1"/>
</dbReference>
<evidence type="ECO:0000313" key="9">
    <source>
        <dbReference type="Proteomes" id="UP000236649"/>
    </source>
</evidence>
<dbReference type="EMBL" id="AKAU01000248">
    <property type="protein sequence ID" value="EIM95371.1"/>
    <property type="molecule type" value="Genomic_DNA"/>
</dbReference>
<dbReference type="CDD" id="cd05466">
    <property type="entry name" value="PBP2_LTTR_substrate"/>
    <property type="match status" value="1"/>
</dbReference>
<gene>
    <name evidence="6" type="ORF">C2L64_25850</name>
    <name evidence="7" type="ORF">WQE_39724</name>
</gene>
<reference evidence="7 8" key="1">
    <citation type="journal article" date="2012" name="J. Bacteriol.">
        <title>Draft Genome Sequence of the Soil Bacterium Burkholderia terrae Strain BS001, Which Interacts with Fungal Surface Structures.</title>
        <authorList>
            <person name="Nazir R."/>
            <person name="Hansen M.A."/>
            <person name="Sorensen S."/>
            <person name="van Elsas J.D."/>
        </authorList>
    </citation>
    <scope>NUCLEOTIDE SEQUENCE [LARGE SCALE GENOMIC DNA]</scope>
    <source>
        <strain evidence="7 8">BS001</strain>
    </source>
</reference>
<dbReference type="FunFam" id="1.10.10.10:FF:000001">
    <property type="entry name" value="LysR family transcriptional regulator"/>
    <property type="match status" value="1"/>
</dbReference>
<organism evidence="6 9">
    <name type="scientific">Paraburkholderia hospita</name>
    <dbReference type="NCBI Taxonomy" id="169430"/>
    <lineage>
        <taxon>Bacteria</taxon>
        <taxon>Pseudomonadati</taxon>
        <taxon>Pseudomonadota</taxon>
        <taxon>Betaproteobacteria</taxon>
        <taxon>Burkholderiales</taxon>
        <taxon>Burkholderiaceae</taxon>
        <taxon>Paraburkholderia</taxon>
    </lineage>
</organism>
<evidence type="ECO:0000256" key="1">
    <source>
        <dbReference type="ARBA" id="ARBA00009437"/>
    </source>
</evidence>
<dbReference type="GeneID" id="55531734"/>
<dbReference type="PANTHER" id="PTHR30419:SF31">
    <property type="entry name" value="BLR3139 PROTEIN"/>
    <property type="match status" value="1"/>
</dbReference>
<dbReference type="GO" id="GO:0005829">
    <property type="term" value="C:cytosol"/>
    <property type="evidence" value="ECO:0007669"/>
    <property type="project" value="TreeGrafter"/>
</dbReference>
<evidence type="ECO:0000313" key="8">
    <source>
        <dbReference type="Proteomes" id="UP000004980"/>
    </source>
</evidence>
<dbReference type="Gene3D" id="3.40.190.290">
    <property type="match status" value="1"/>
</dbReference>
<dbReference type="Proteomes" id="UP000004980">
    <property type="component" value="Unassembled WGS sequence"/>
</dbReference>
<protein>
    <submittedName>
        <fullName evidence="6">LysR family transcriptional regulator</fullName>
    </submittedName>
</protein>
<dbReference type="InterPro" id="IPR036390">
    <property type="entry name" value="WH_DNA-bd_sf"/>
</dbReference>
<proteinExistence type="inferred from homology"/>
<keyword evidence="2" id="KW-0805">Transcription regulation</keyword>
<sequence>MFIRQLDYLVTLAREKHFARAADACHVSQPALSSAIRALESELGLTIVNRGRRFVGFTEDGERVLGWARQTLATLQNMRQDACLAQDRLVGKLRVGAIPTVIPVASRVLAPCLREHPQIRYDVHSLSSEAIHRQLDELELDIGLTYLDSGVQAGFAVLPLYRERSILLSPPGDHADLVEGACSWRELAGLPLGLLPQMMQNRQVINAAFRREQVQPEVLIECDSLLALYGHVLHAGISSIFPHSLLSVLPDGDGDGVRRALLMPELTREIGLVARNREAMQPLVAAFWRCAEGLRLQDEFDALLPVC</sequence>
<dbReference type="InterPro" id="IPR036388">
    <property type="entry name" value="WH-like_DNA-bd_sf"/>
</dbReference>
<comment type="similarity">
    <text evidence="1">Belongs to the LysR transcriptional regulatory family.</text>
</comment>
<keyword evidence="4" id="KW-0804">Transcription</keyword>
<evidence type="ECO:0000313" key="6">
    <source>
        <dbReference type="EMBL" id="AUT71676.1"/>
    </source>
</evidence>
<evidence type="ECO:0000313" key="7">
    <source>
        <dbReference type="EMBL" id="EIM95371.1"/>
    </source>
</evidence>
<dbReference type="KEGG" id="phs:C2L64_25850"/>
<keyword evidence="3" id="KW-0238">DNA-binding</keyword>
<name>A0AAN1JCZ7_9BURK</name>
<evidence type="ECO:0000256" key="2">
    <source>
        <dbReference type="ARBA" id="ARBA00023015"/>
    </source>
</evidence>
<reference evidence="6 9" key="2">
    <citation type="submission" date="2018-01" db="EMBL/GenBank/DDBJ databases">
        <title>Species boundaries and ecological features among Paraburkholderia terrae DSMZ17804T, P. hospita DSMZ17164T and P. caribensis DSMZ13236T.</title>
        <authorList>
            <person name="Pratama A.A."/>
        </authorList>
    </citation>
    <scope>NUCLEOTIDE SEQUENCE [LARGE SCALE GENOMIC DNA]</scope>
    <source>
        <strain evidence="6 9">DSM 17164</strain>
    </source>
</reference>
<dbReference type="Pfam" id="PF00126">
    <property type="entry name" value="HTH_1"/>
    <property type="match status" value="1"/>
</dbReference>
<dbReference type="Pfam" id="PF03466">
    <property type="entry name" value="LysR_substrate"/>
    <property type="match status" value="1"/>
</dbReference>
<dbReference type="EMBL" id="CP026106">
    <property type="protein sequence ID" value="AUT71676.1"/>
    <property type="molecule type" value="Genomic_DNA"/>
</dbReference>
<evidence type="ECO:0000256" key="3">
    <source>
        <dbReference type="ARBA" id="ARBA00023125"/>
    </source>
</evidence>
<dbReference type="PROSITE" id="PS50931">
    <property type="entry name" value="HTH_LYSR"/>
    <property type="match status" value="1"/>
</dbReference>
<dbReference type="SUPFAM" id="SSF46785">
    <property type="entry name" value="Winged helix' DNA-binding domain"/>
    <property type="match status" value="1"/>
</dbReference>
<dbReference type="InterPro" id="IPR000847">
    <property type="entry name" value="LysR_HTH_N"/>
</dbReference>
<keyword evidence="8" id="KW-1185">Reference proteome</keyword>
<evidence type="ECO:0000256" key="4">
    <source>
        <dbReference type="ARBA" id="ARBA00023163"/>
    </source>
</evidence>
<dbReference type="PRINTS" id="PR00039">
    <property type="entry name" value="HTHLYSR"/>
</dbReference>
<dbReference type="RefSeq" id="WP_009769783.1">
    <property type="nucleotide sequence ID" value="NZ_AKAU01000248.1"/>
</dbReference>
<dbReference type="AlphaFoldDB" id="A0AAN1JCZ7"/>
<dbReference type="InterPro" id="IPR050950">
    <property type="entry name" value="HTH-type_LysR_regulators"/>
</dbReference>
<dbReference type="InterPro" id="IPR005119">
    <property type="entry name" value="LysR_subst-bd"/>
</dbReference>
<dbReference type="GO" id="GO:0003700">
    <property type="term" value="F:DNA-binding transcription factor activity"/>
    <property type="evidence" value="ECO:0007669"/>
    <property type="project" value="InterPro"/>
</dbReference>